<reference evidence="4" key="1">
    <citation type="submission" date="2023-07" db="EMBL/GenBank/DDBJ databases">
        <title>30 novel species of actinomycetes from the DSMZ collection.</title>
        <authorList>
            <person name="Nouioui I."/>
        </authorList>
    </citation>
    <scope>NUCLEOTIDE SEQUENCE [LARGE SCALE GENOMIC DNA]</scope>
    <source>
        <strain evidence="4">DSM 41886</strain>
    </source>
</reference>
<dbReference type="Pfam" id="PF03703">
    <property type="entry name" value="bPH_2"/>
    <property type="match status" value="1"/>
</dbReference>
<comment type="caution">
    <text evidence="3">The sequence shown here is derived from an EMBL/GenBank/DDBJ whole genome shotgun (WGS) entry which is preliminary data.</text>
</comment>
<evidence type="ECO:0000256" key="1">
    <source>
        <dbReference type="SAM" id="Phobius"/>
    </source>
</evidence>
<dbReference type="Proteomes" id="UP001183615">
    <property type="component" value="Unassembled WGS sequence"/>
</dbReference>
<dbReference type="InterPro" id="IPR005182">
    <property type="entry name" value="YdbS-like_PH"/>
</dbReference>
<organism evidence="3 4">
    <name type="scientific">Streptomyces johnsoniae</name>
    <dbReference type="NCBI Taxonomy" id="3075532"/>
    <lineage>
        <taxon>Bacteria</taxon>
        <taxon>Bacillati</taxon>
        <taxon>Actinomycetota</taxon>
        <taxon>Actinomycetes</taxon>
        <taxon>Kitasatosporales</taxon>
        <taxon>Streptomycetaceae</taxon>
        <taxon>Streptomyces</taxon>
    </lineage>
</organism>
<keyword evidence="4" id="KW-1185">Reference proteome</keyword>
<keyword evidence="1" id="KW-0472">Membrane</keyword>
<feature type="transmembrane region" description="Helical" evidence="1">
    <location>
        <begin position="20"/>
        <end position="45"/>
    </location>
</feature>
<evidence type="ECO:0000313" key="3">
    <source>
        <dbReference type="EMBL" id="MDT0442963.1"/>
    </source>
</evidence>
<protein>
    <submittedName>
        <fullName evidence="3">PH domain-containing protein</fullName>
    </submittedName>
</protein>
<proteinExistence type="predicted"/>
<keyword evidence="1" id="KW-0812">Transmembrane</keyword>
<name>A0ABU2S1T4_9ACTN</name>
<sequence length="165" mass="17878">MVNREVLLRPPRYRVERRAILLWAARALGVVLPLAGALAAAHALWDAVRPWTGPGLLALAVAGPVYATGMPLWRYAVHRWETTDDAVYAAAGWFVREWRIAPVSRIQTVDTVRGPFEQLLGLSTLTVTTASSGGAIRISGLDPQQATRAAERLSEITGRTPGDAT</sequence>
<evidence type="ECO:0000313" key="4">
    <source>
        <dbReference type="Proteomes" id="UP001183615"/>
    </source>
</evidence>
<feature type="domain" description="YdbS-like PH" evidence="2">
    <location>
        <begin position="76"/>
        <end position="152"/>
    </location>
</feature>
<dbReference type="EMBL" id="JAVREV010000005">
    <property type="protein sequence ID" value="MDT0442963.1"/>
    <property type="molecule type" value="Genomic_DNA"/>
</dbReference>
<evidence type="ECO:0000259" key="2">
    <source>
        <dbReference type="Pfam" id="PF03703"/>
    </source>
</evidence>
<dbReference type="RefSeq" id="WP_311617354.1">
    <property type="nucleotide sequence ID" value="NZ_JAVREV010000005.1"/>
</dbReference>
<gene>
    <name evidence="3" type="ORF">RM779_10190</name>
</gene>
<dbReference type="PANTHER" id="PTHR34473:SF3">
    <property type="entry name" value="TRANSMEMBRANE PROTEIN-RELATED"/>
    <property type="match status" value="1"/>
</dbReference>
<accession>A0ABU2S1T4</accession>
<feature type="transmembrane region" description="Helical" evidence="1">
    <location>
        <begin position="51"/>
        <end position="73"/>
    </location>
</feature>
<keyword evidence="1" id="KW-1133">Transmembrane helix</keyword>
<dbReference type="PANTHER" id="PTHR34473">
    <property type="entry name" value="UPF0699 TRANSMEMBRANE PROTEIN YDBS"/>
    <property type="match status" value="1"/>
</dbReference>